<name>A0A814DQ47_9BILA</name>
<evidence type="ECO:0000313" key="3">
    <source>
        <dbReference type="Proteomes" id="UP000663879"/>
    </source>
</evidence>
<sequence length="25" mass="2920">MSSDESGGDLEVMEYLENDERDDKR</sequence>
<dbReference type="AlphaFoldDB" id="A0A814DQ47"/>
<dbReference type="Proteomes" id="UP000663879">
    <property type="component" value="Unassembled WGS sequence"/>
</dbReference>
<proteinExistence type="predicted"/>
<reference evidence="2" key="1">
    <citation type="submission" date="2021-02" db="EMBL/GenBank/DDBJ databases">
        <authorList>
            <person name="Nowell W R."/>
        </authorList>
    </citation>
    <scope>NUCLEOTIDE SEQUENCE</scope>
    <source>
        <strain evidence="2">Ploen Becks lab</strain>
    </source>
</reference>
<accession>A0A814DQ47</accession>
<dbReference type="EMBL" id="CAJNOC010002986">
    <property type="protein sequence ID" value="CAF0961463.1"/>
    <property type="molecule type" value="Genomic_DNA"/>
</dbReference>
<evidence type="ECO:0000313" key="2">
    <source>
        <dbReference type="EMBL" id="CAF0961463.1"/>
    </source>
</evidence>
<keyword evidence="3" id="KW-1185">Reference proteome</keyword>
<evidence type="ECO:0000256" key="1">
    <source>
        <dbReference type="SAM" id="MobiDB-lite"/>
    </source>
</evidence>
<feature type="region of interest" description="Disordered" evidence="1">
    <location>
        <begin position="1"/>
        <end position="25"/>
    </location>
</feature>
<comment type="caution">
    <text evidence="2">The sequence shown here is derived from an EMBL/GenBank/DDBJ whole genome shotgun (WGS) entry which is preliminary data.</text>
</comment>
<feature type="non-terminal residue" evidence="2">
    <location>
        <position position="25"/>
    </location>
</feature>
<gene>
    <name evidence="2" type="ORF">OXX778_LOCUS14470</name>
</gene>
<organism evidence="2 3">
    <name type="scientific">Brachionus calyciflorus</name>
    <dbReference type="NCBI Taxonomy" id="104777"/>
    <lineage>
        <taxon>Eukaryota</taxon>
        <taxon>Metazoa</taxon>
        <taxon>Spiralia</taxon>
        <taxon>Gnathifera</taxon>
        <taxon>Rotifera</taxon>
        <taxon>Eurotatoria</taxon>
        <taxon>Monogononta</taxon>
        <taxon>Pseudotrocha</taxon>
        <taxon>Ploima</taxon>
        <taxon>Brachionidae</taxon>
        <taxon>Brachionus</taxon>
    </lineage>
</organism>
<protein>
    <submittedName>
        <fullName evidence="2">Uncharacterized protein</fullName>
    </submittedName>
</protein>